<dbReference type="EMBL" id="LVVM01002973">
    <property type="protein sequence ID" value="OJA15639.1"/>
    <property type="molecule type" value="Genomic_DNA"/>
</dbReference>
<reference evidence="2 3" key="1">
    <citation type="submission" date="2016-03" db="EMBL/GenBank/DDBJ databases">
        <title>Comparative genomics of the ectomycorrhizal sister species Rhizopogon vinicolor and Rhizopogon vesiculosus (Basidiomycota: Boletales) reveals a divergence of the mating type B locus.</title>
        <authorList>
            <person name="Mujic A.B."/>
            <person name="Kuo A."/>
            <person name="Tritt A."/>
            <person name="Lipzen A."/>
            <person name="Chen C."/>
            <person name="Johnson J."/>
            <person name="Sharma A."/>
            <person name="Barry K."/>
            <person name="Grigoriev I.V."/>
            <person name="Spatafora J.W."/>
        </authorList>
    </citation>
    <scope>NUCLEOTIDE SEQUENCE [LARGE SCALE GENOMIC DNA]</scope>
    <source>
        <strain evidence="2 3">AM-OR11-056</strain>
    </source>
</reference>
<evidence type="ECO:0000313" key="3">
    <source>
        <dbReference type="Proteomes" id="UP000183567"/>
    </source>
</evidence>
<protein>
    <submittedName>
        <fullName evidence="2">Uncharacterized protein</fullName>
    </submittedName>
</protein>
<dbReference type="AlphaFoldDB" id="A0A1J8Q4R5"/>
<evidence type="ECO:0000256" key="1">
    <source>
        <dbReference type="SAM" id="MobiDB-lite"/>
    </source>
</evidence>
<organism evidence="2 3">
    <name type="scientific">Rhizopogon vesiculosus</name>
    <dbReference type="NCBI Taxonomy" id="180088"/>
    <lineage>
        <taxon>Eukaryota</taxon>
        <taxon>Fungi</taxon>
        <taxon>Dikarya</taxon>
        <taxon>Basidiomycota</taxon>
        <taxon>Agaricomycotina</taxon>
        <taxon>Agaricomycetes</taxon>
        <taxon>Agaricomycetidae</taxon>
        <taxon>Boletales</taxon>
        <taxon>Suillineae</taxon>
        <taxon>Rhizopogonaceae</taxon>
        <taxon>Rhizopogon</taxon>
    </lineage>
</organism>
<keyword evidence="3" id="KW-1185">Reference proteome</keyword>
<feature type="compositionally biased region" description="Acidic residues" evidence="1">
    <location>
        <begin position="69"/>
        <end position="82"/>
    </location>
</feature>
<dbReference type="Gene3D" id="2.40.70.10">
    <property type="entry name" value="Acid Proteases"/>
    <property type="match status" value="1"/>
</dbReference>
<comment type="caution">
    <text evidence="2">The sequence shown here is derived from an EMBL/GenBank/DDBJ whole genome shotgun (WGS) entry which is preliminary data.</text>
</comment>
<proteinExistence type="predicted"/>
<dbReference type="STRING" id="180088.A0A1J8Q4R5"/>
<dbReference type="Pfam" id="PF08284">
    <property type="entry name" value="RVP_2"/>
    <property type="match status" value="1"/>
</dbReference>
<gene>
    <name evidence="2" type="ORF">AZE42_04850</name>
</gene>
<name>A0A1J8Q4R5_9AGAM</name>
<dbReference type="OrthoDB" id="444848at2759"/>
<feature type="compositionally biased region" description="Polar residues" evidence="1">
    <location>
        <begin position="257"/>
        <end position="271"/>
    </location>
</feature>
<dbReference type="InterPro" id="IPR021109">
    <property type="entry name" value="Peptidase_aspartic_dom_sf"/>
</dbReference>
<dbReference type="CDD" id="cd00303">
    <property type="entry name" value="retropepsin_like"/>
    <property type="match status" value="1"/>
</dbReference>
<feature type="region of interest" description="Disordered" evidence="1">
    <location>
        <begin position="63"/>
        <end position="82"/>
    </location>
</feature>
<evidence type="ECO:0000313" key="2">
    <source>
        <dbReference type="EMBL" id="OJA15639.1"/>
    </source>
</evidence>
<sequence>MVIKNTFNRKMCPHYLGPLIVLARNKGATYRVVPYFACKSLPLPNLSEFIDISLNQFQALKDAQVSDPDAPDEESDVDEEDTEETDAYQLLLCARHPQQAPPLNLPCSSTPVPGVDTSSILTVPPIVPLIKRQPAALALLQVDMPPLFLCSPLFLISEAVAQRYQLAIDCNHTLTMTAPTGADVSTTGLAANVPISLEGLAFVVQFYVLDHSLFDVILGQPFFVLAEATIAYQNAGTVVIKVSYPVDLRHWQLPASSVPSPVGTHNTNQHQRVGESK</sequence>
<accession>A0A1J8Q4R5</accession>
<feature type="region of interest" description="Disordered" evidence="1">
    <location>
        <begin position="257"/>
        <end position="277"/>
    </location>
</feature>
<dbReference type="Proteomes" id="UP000183567">
    <property type="component" value="Unassembled WGS sequence"/>
</dbReference>